<name>A0A2P2NN17_RHIMU</name>
<protein>
    <submittedName>
        <fullName evidence="1">Uncharacterized protein</fullName>
    </submittedName>
</protein>
<proteinExistence type="predicted"/>
<dbReference type="AlphaFoldDB" id="A0A2P2NN17"/>
<sequence>MLVSLVINYIKINFFFFFQPDSRLQPKQIENRENRIKKCKTSNCNQETFINLTKRWGF</sequence>
<dbReference type="EMBL" id="GGEC01063300">
    <property type="protein sequence ID" value="MBX43784.1"/>
    <property type="molecule type" value="Transcribed_RNA"/>
</dbReference>
<reference evidence="1" key="1">
    <citation type="submission" date="2018-02" db="EMBL/GenBank/DDBJ databases">
        <title>Rhizophora mucronata_Transcriptome.</title>
        <authorList>
            <person name="Meera S.P."/>
            <person name="Sreeshan A."/>
            <person name="Augustine A."/>
        </authorList>
    </citation>
    <scope>NUCLEOTIDE SEQUENCE</scope>
    <source>
        <tissue evidence="1">Leaf</tissue>
    </source>
</reference>
<organism evidence="1">
    <name type="scientific">Rhizophora mucronata</name>
    <name type="common">Asiatic mangrove</name>
    <dbReference type="NCBI Taxonomy" id="61149"/>
    <lineage>
        <taxon>Eukaryota</taxon>
        <taxon>Viridiplantae</taxon>
        <taxon>Streptophyta</taxon>
        <taxon>Embryophyta</taxon>
        <taxon>Tracheophyta</taxon>
        <taxon>Spermatophyta</taxon>
        <taxon>Magnoliopsida</taxon>
        <taxon>eudicotyledons</taxon>
        <taxon>Gunneridae</taxon>
        <taxon>Pentapetalae</taxon>
        <taxon>rosids</taxon>
        <taxon>fabids</taxon>
        <taxon>Malpighiales</taxon>
        <taxon>Rhizophoraceae</taxon>
        <taxon>Rhizophora</taxon>
    </lineage>
</organism>
<evidence type="ECO:0000313" key="1">
    <source>
        <dbReference type="EMBL" id="MBX43784.1"/>
    </source>
</evidence>
<accession>A0A2P2NN17</accession>